<accession>A0ABV5AF29</accession>
<gene>
    <name evidence="2" type="ORF">KKP3000_004350</name>
</gene>
<dbReference type="EMBL" id="JBDXSU010000007">
    <property type="protein sequence ID" value="MFB5190864.1"/>
    <property type="molecule type" value="Genomic_DNA"/>
</dbReference>
<evidence type="ECO:0000313" key="3">
    <source>
        <dbReference type="Proteomes" id="UP001579974"/>
    </source>
</evidence>
<evidence type="ECO:0000313" key="2">
    <source>
        <dbReference type="EMBL" id="MFB5190864.1"/>
    </source>
</evidence>
<dbReference type="InterPro" id="IPR005835">
    <property type="entry name" value="NTP_transferase_dom"/>
</dbReference>
<keyword evidence="3" id="KW-1185">Reference proteome</keyword>
<name>A0ABV5AF29_9BACL</name>
<evidence type="ECO:0000259" key="1">
    <source>
        <dbReference type="Pfam" id="PF00483"/>
    </source>
</evidence>
<feature type="domain" description="Nucleotidyl transferase" evidence="1">
    <location>
        <begin position="2"/>
        <end position="232"/>
    </location>
</feature>
<dbReference type="PANTHER" id="PTHR22572">
    <property type="entry name" value="SUGAR-1-PHOSPHATE GUANYL TRANSFERASE"/>
    <property type="match status" value="1"/>
</dbReference>
<dbReference type="Proteomes" id="UP001579974">
    <property type="component" value="Unassembled WGS sequence"/>
</dbReference>
<dbReference type="SUPFAM" id="SSF53448">
    <property type="entry name" value="Nucleotide-diphospho-sugar transferases"/>
    <property type="match status" value="1"/>
</dbReference>
<proteinExistence type="predicted"/>
<dbReference type="InterPro" id="IPR029044">
    <property type="entry name" value="Nucleotide-diphossugar_trans"/>
</dbReference>
<reference evidence="2 3" key="1">
    <citation type="journal article" date="2024" name="Int. J. Mol. Sci.">
        <title>Exploration of Alicyclobacillus spp. Genome in Search of Antibiotic Resistance.</title>
        <authorList>
            <person name="Bucka-Kolendo J."/>
            <person name="Kiousi D.E."/>
            <person name="Dekowska A."/>
            <person name="Mikolajczuk-Szczyrba A."/>
            <person name="Karadedos D.M."/>
            <person name="Michael P."/>
            <person name="Galanis A."/>
            <person name="Sokolowska B."/>
        </authorList>
    </citation>
    <scope>NUCLEOTIDE SEQUENCE [LARGE SCALE GENOMIC DNA]</scope>
    <source>
        <strain evidence="2 3">KKP 3000</strain>
    </source>
</reference>
<dbReference type="InterPro" id="IPR050486">
    <property type="entry name" value="Mannose-1P_guanyltransferase"/>
</dbReference>
<organism evidence="2 3">
    <name type="scientific">Alicyclobacillus fastidiosus</name>
    <dbReference type="NCBI Taxonomy" id="392011"/>
    <lineage>
        <taxon>Bacteria</taxon>
        <taxon>Bacillati</taxon>
        <taxon>Bacillota</taxon>
        <taxon>Bacilli</taxon>
        <taxon>Bacillales</taxon>
        <taxon>Alicyclobacillaceae</taxon>
        <taxon>Alicyclobacillus</taxon>
    </lineage>
</organism>
<dbReference type="RefSeq" id="WP_275474375.1">
    <property type="nucleotide sequence ID" value="NZ_CP162940.1"/>
</dbReference>
<comment type="caution">
    <text evidence="2">The sequence shown here is derived from an EMBL/GenBank/DDBJ whole genome shotgun (WGS) entry which is preliminary data.</text>
</comment>
<dbReference type="Pfam" id="PF00483">
    <property type="entry name" value="NTP_transferase"/>
    <property type="match status" value="1"/>
</dbReference>
<sequence length="249" mass="27866">MKAVIMAGGKGTRLQPLTRLLPKPMLQLLDRPTLEYIVELLAKHDFHDITMTVCYMADAIRNYFADGSAWSVHIRYQDELVPLGTAGGVRALHSHLDDTFIVMSGDGLTDFDLSAAMHAHRRGGAVATLLLTRVECPLGYGVVEIDVNGRITGFVEKPQTFERDRTYLVNTGIYILEPSIFQWIPADRPYDFGRELFPLLLEQGVAMQGYVSAGYWSDVGTLQQYYQTQIDMLNGRVKVNLPVEVASVR</sequence>
<dbReference type="Gene3D" id="3.90.550.10">
    <property type="entry name" value="Spore Coat Polysaccharide Biosynthesis Protein SpsA, Chain A"/>
    <property type="match status" value="1"/>
</dbReference>
<dbReference type="CDD" id="cd04181">
    <property type="entry name" value="NTP_transferase"/>
    <property type="match status" value="1"/>
</dbReference>
<protein>
    <submittedName>
        <fullName evidence="2">Nucleotidyltransferase family protein</fullName>
    </submittedName>
</protein>